<dbReference type="EMBL" id="MU404351">
    <property type="protein sequence ID" value="KAI1616790.1"/>
    <property type="molecule type" value="Genomic_DNA"/>
</dbReference>
<evidence type="ECO:0000313" key="1">
    <source>
        <dbReference type="EMBL" id="KAI1616790.1"/>
    </source>
</evidence>
<reference evidence="1" key="1">
    <citation type="journal article" date="2022" name="bioRxiv">
        <title>Deciphering the potential niche of two novel black yeast fungi from a biological soil crust based on their genomes, phenotypes, and melanin regulation.</title>
        <authorList>
            <consortium name="DOE Joint Genome Institute"/>
            <person name="Carr E.C."/>
            <person name="Barton Q."/>
            <person name="Grambo S."/>
            <person name="Sullivan M."/>
            <person name="Renfro C.M."/>
            <person name="Kuo A."/>
            <person name="Pangilinan J."/>
            <person name="Lipzen A."/>
            <person name="Keymanesh K."/>
            <person name="Savage E."/>
            <person name="Barry K."/>
            <person name="Grigoriev I.V."/>
            <person name="Riekhof W.R."/>
            <person name="Harris S.S."/>
        </authorList>
    </citation>
    <scope>NUCLEOTIDE SEQUENCE</scope>
    <source>
        <strain evidence="1">JF 03-4F</strain>
    </source>
</reference>
<dbReference type="Proteomes" id="UP001203852">
    <property type="component" value="Unassembled WGS sequence"/>
</dbReference>
<accession>A0AAN6E545</accession>
<sequence>MVHRPICPATFPHLSTQDPILTTSTCFSRMDHGPAKAITTLPVLARATDCTSSRNSKSSTNATTAQTAWQVTSTLTAQTAMASDHGGPATLMKTLALTLDHVPHLLFVQVTRTSTVQTAPASDHEEATILTTTSRTTFDRLPHPLPECLFSMCPQLTVHSLHLLPLVRTQDNHGIPQTRSRIHIHLLRTTRVWGRMLNNASRGLANDQQPLQRCERGVLFGHGWAPSVCIGCWTPVDILRQTAVVQQMIEGRSTRTRLTGRWMSTRAKGYEDLSRTSR</sequence>
<name>A0AAN6E545_9EURO</name>
<proteinExistence type="predicted"/>
<gene>
    <name evidence="1" type="ORF">EDD36DRAFT_146388</name>
</gene>
<dbReference type="AlphaFoldDB" id="A0AAN6E545"/>
<evidence type="ECO:0000313" key="2">
    <source>
        <dbReference type="Proteomes" id="UP001203852"/>
    </source>
</evidence>
<organism evidence="1 2">
    <name type="scientific">Exophiala viscosa</name>
    <dbReference type="NCBI Taxonomy" id="2486360"/>
    <lineage>
        <taxon>Eukaryota</taxon>
        <taxon>Fungi</taxon>
        <taxon>Dikarya</taxon>
        <taxon>Ascomycota</taxon>
        <taxon>Pezizomycotina</taxon>
        <taxon>Eurotiomycetes</taxon>
        <taxon>Chaetothyriomycetidae</taxon>
        <taxon>Chaetothyriales</taxon>
        <taxon>Herpotrichiellaceae</taxon>
        <taxon>Exophiala</taxon>
    </lineage>
</organism>
<keyword evidence="2" id="KW-1185">Reference proteome</keyword>
<comment type="caution">
    <text evidence="1">The sequence shown here is derived from an EMBL/GenBank/DDBJ whole genome shotgun (WGS) entry which is preliminary data.</text>
</comment>
<protein>
    <submittedName>
        <fullName evidence="1">Uncharacterized protein</fullName>
    </submittedName>
</protein>